<dbReference type="GO" id="GO:0016020">
    <property type="term" value="C:membrane"/>
    <property type="evidence" value="ECO:0007669"/>
    <property type="project" value="InterPro"/>
</dbReference>
<dbReference type="Gene3D" id="2.40.420.20">
    <property type="match status" value="1"/>
</dbReference>
<dbReference type="Proteomes" id="UP001229955">
    <property type="component" value="Chromosome"/>
</dbReference>
<dbReference type="Pfam" id="PF25954">
    <property type="entry name" value="Beta-barrel_RND_2"/>
    <property type="match status" value="1"/>
</dbReference>
<feature type="region of interest" description="Disordered" evidence="5">
    <location>
        <begin position="390"/>
        <end position="410"/>
    </location>
</feature>
<dbReference type="InterPro" id="IPR058790">
    <property type="entry name" value="BSH_CusB"/>
</dbReference>
<dbReference type="Gene3D" id="2.40.30.170">
    <property type="match status" value="1"/>
</dbReference>
<dbReference type="FunFam" id="2.40.420.20:FF:000003">
    <property type="entry name" value="Cation efflux system protein cusB"/>
    <property type="match status" value="1"/>
</dbReference>
<evidence type="ECO:0000256" key="3">
    <source>
        <dbReference type="ARBA" id="ARBA00022729"/>
    </source>
</evidence>
<accession>A0AA49JZQ3</accession>
<evidence type="ECO:0000313" key="9">
    <source>
        <dbReference type="EMBL" id="WKW11929.1"/>
    </source>
</evidence>
<reference evidence="9" key="1">
    <citation type="submission" date="2023-07" db="EMBL/GenBank/DDBJ databases">
        <authorList>
            <person name="Haufschild T."/>
            <person name="Kallscheuer N."/>
            <person name="Hammer J."/>
            <person name="Kohn T."/>
            <person name="Kabuu M."/>
            <person name="Jogler M."/>
            <person name="Wohfarth N."/>
            <person name="Heuer A."/>
            <person name="Rohde M."/>
            <person name="van Teeseling M.C.F."/>
            <person name="Jogler C."/>
        </authorList>
    </citation>
    <scope>NUCLEOTIDE SEQUENCE</scope>
    <source>
        <strain evidence="9">Strain 138</strain>
        <strain evidence="10">Strain 318</strain>
    </source>
</reference>
<organism evidence="9">
    <name type="scientific">Pseudogemmatithrix spongiicola</name>
    <dbReference type="NCBI Taxonomy" id="3062599"/>
    <lineage>
        <taxon>Bacteria</taxon>
        <taxon>Pseudomonadati</taxon>
        <taxon>Gemmatimonadota</taxon>
        <taxon>Gemmatimonadia</taxon>
        <taxon>Gemmatimonadales</taxon>
        <taxon>Gemmatimonadaceae</taxon>
        <taxon>Pseudogemmatithrix</taxon>
    </lineage>
</organism>
<keyword evidence="4" id="KW-0406">Ion transport</keyword>
<dbReference type="PANTHER" id="PTHR30097:SF4">
    <property type="entry name" value="SLR6042 PROTEIN"/>
    <property type="match status" value="1"/>
</dbReference>
<dbReference type="AlphaFoldDB" id="A0AA49JU20"/>
<gene>
    <name evidence="9" type="ORF">Strain138_001200</name>
    <name evidence="10" type="ORF">Strain318_001200</name>
</gene>
<dbReference type="NCBIfam" id="TIGR01730">
    <property type="entry name" value="RND_mfp"/>
    <property type="match status" value="1"/>
</dbReference>
<dbReference type="InterPro" id="IPR051909">
    <property type="entry name" value="MFP_Cation_Efflux"/>
</dbReference>
<dbReference type="Pfam" id="PF25919">
    <property type="entry name" value="BSH_CusB"/>
    <property type="match status" value="1"/>
</dbReference>
<evidence type="ECO:0000313" key="10">
    <source>
        <dbReference type="EMBL" id="WKW14839.1"/>
    </source>
</evidence>
<accession>A0AA49JU20</accession>
<dbReference type="GO" id="GO:0022857">
    <property type="term" value="F:transmembrane transporter activity"/>
    <property type="evidence" value="ECO:0007669"/>
    <property type="project" value="InterPro"/>
</dbReference>
<sequence>MTESTTGMSWRGFIAAAAVLAATAGVAWFATRGSTDTAESGGHAHGAGAPVGVGGPVMLDSAQAARIGVTFAVAQRSPIVREVRSVGQVAFDETRVRTVSLKFDGWVERLYVDFTGRAVRAGEPLLVTYAPMLASAEEELVLAHQLLRDVQGADSATRRGAERMLIGARERLRNWDVPAEEIARAEESGESRRTLEIRAPYDGVVIEKLVNEGQRVMAGDPLLRIAELRRVWVEAEVFEQDVALVRLGQRVTVELDAFAGRPRSGPIVFLQPTVDPETRTLRVRVELDNADGQLRPGMYATIRVRATGSGAVVHVPRSAVLSTGRRDIVFVRMDDGMLEPRQVVLGIASDDRVEIRSGLAVGETVVSSATFLVDAESNLGAALGAMAGMPGMEAPTPSKSVPPPPSAHDH</sequence>
<evidence type="ECO:0000256" key="2">
    <source>
        <dbReference type="ARBA" id="ARBA00022448"/>
    </source>
</evidence>
<dbReference type="KEGG" id="pspc:Strain318_001200"/>
<feature type="compositionally biased region" description="Pro residues" evidence="5">
    <location>
        <begin position="400"/>
        <end position="410"/>
    </location>
</feature>
<evidence type="ECO:0000256" key="4">
    <source>
        <dbReference type="ARBA" id="ARBA00023065"/>
    </source>
</evidence>
<dbReference type="FunFam" id="2.40.30.170:FF:000010">
    <property type="entry name" value="Efflux RND transporter periplasmic adaptor subunit"/>
    <property type="match status" value="1"/>
</dbReference>
<keyword evidence="3" id="KW-0732">Signal</keyword>
<evidence type="ECO:0000256" key="5">
    <source>
        <dbReference type="SAM" id="MobiDB-lite"/>
    </source>
</evidence>
<name>A0AA49JU20_9BACT</name>
<dbReference type="PANTHER" id="PTHR30097">
    <property type="entry name" value="CATION EFFLUX SYSTEM PROTEIN CUSB"/>
    <property type="match status" value="1"/>
</dbReference>
<dbReference type="Pfam" id="PF25975">
    <property type="entry name" value="CzcB_C"/>
    <property type="match status" value="1"/>
</dbReference>
<dbReference type="GO" id="GO:0060003">
    <property type="term" value="P:copper ion export"/>
    <property type="evidence" value="ECO:0007669"/>
    <property type="project" value="TreeGrafter"/>
</dbReference>
<feature type="domain" description="CusB-like barrel-sandwich hybrid" evidence="6">
    <location>
        <begin position="97"/>
        <end position="226"/>
    </location>
</feature>
<dbReference type="SUPFAM" id="SSF111369">
    <property type="entry name" value="HlyD-like secretion proteins"/>
    <property type="match status" value="1"/>
</dbReference>
<feature type="compositionally biased region" description="Low complexity" evidence="5">
    <location>
        <begin position="390"/>
        <end position="399"/>
    </location>
</feature>
<dbReference type="EMBL" id="CP130612">
    <property type="protein sequence ID" value="WKW11929.1"/>
    <property type="molecule type" value="Genomic_DNA"/>
</dbReference>
<comment type="similarity">
    <text evidence="1">Belongs to the membrane fusion protein (MFP) (TC 8.A.1) family.</text>
</comment>
<dbReference type="InterPro" id="IPR058792">
    <property type="entry name" value="Beta-barrel_RND_2"/>
</dbReference>
<dbReference type="EMBL" id="CP130613">
    <property type="protein sequence ID" value="WKW14839.1"/>
    <property type="molecule type" value="Genomic_DNA"/>
</dbReference>
<feature type="domain" description="CusB-like beta-barrel" evidence="7">
    <location>
        <begin position="230"/>
        <end position="306"/>
    </location>
</feature>
<evidence type="ECO:0000259" key="6">
    <source>
        <dbReference type="Pfam" id="PF25919"/>
    </source>
</evidence>
<keyword evidence="11" id="KW-1185">Reference proteome</keyword>
<dbReference type="InterPro" id="IPR006143">
    <property type="entry name" value="RND_pump_MFP"/>
</dbReference>
<dbReference type="GO" id="GO:0015679">
    <property type="term" value="P:plasma membrane copper ion transport"/>
    <property type="evidence" value="ECO:0007669"/>
    <property type="project" value="TreeGrafter"/>
</dbReference>
<evidence type="ECO:0000256" key="1">
    <source>
        <dbReference type="ARBA" id="ARBA00009477"/>
    </source>
</evidence>
<dbReference type="GO" id="GO:0046914">
    <property type="term" value="F:transition metal ion binding"/>
    <property type="evidence" value="ECO:0007669"/>
    <property type="project" value="TreeGrafter"/>
</dbReference>
<dbReference type="InterPro" id="IPR058649">
    <property type="entry name" value="CzcB_C"/>
</dbReference>
<dbReference type="GO" id="GO:0030288">
    <property type="term" value="C:outer membrane-bounded periplasmic space"/>
    <property type="evidence" value="ECO:0007669"/>
    <property type="project" value="TreeGrafter"/>
</dbReference>
<dbReference type="RefSeq" id="WP_367887610.1">
    <property type="nucleotide sequence ID" value="NZ_CP130612.1"/>
</dbReference>
<proteinExistence type="inferred from homology"/>
<evidence type="ECO:0000313" key="11">
    <source>
        <dbReference type="Proteomes" id="UP001229955"/>
    </source>
</evidence>
<evidence type="ECO:0000259" key="7">
    <source>
        <dbReference type="Pfam" id="PF25954"/>
    </source>
</evidence>
<feature type="domain" description="CzcB-like C-terminal circularly permuted SH3-like" evidence="8">
    <location>
        <begin position="313"/>
        <end position="373"/>
    </location>
</feature>
<protein>
    <submittedName>
        <fullName evidence="9">Efflux RND transporter periplasmic adaptor subunit</fullName>
    </submittedName>
</protein>
<keyword evidence="2" id="KW-0813">Transport</keyword>
<evidence type="ECO:0000259" key="8">
    <source>
        <dbReference type="Pfam" id="PF25975"/>
    </source>
</evidence>